<organism evidence="3 4">
    <name type="scientific">Fontibacter flavus</name>
    <dbReference type="NCBI Taxonomy" id="654838"/>
    <lineage>
        <taxon>Bacteria</taxon>
        <taxon>Pseudomonadati</taxon>
        <taxon>Bacteroidota</taxon>
        <taxon>Cytophagia</taxon>
        <taxon>Cytophagales</taxon>
        <taxon>Cyclobacteriaceae</taxon>
        <taxon>Fontibacter</taxon>
    </lineage>
</organism>
<sequence length="1505" mass="162106">MKQHLRMFLYLICFIWLGTDLSHAQNLVSWNFADEPGNQEFTIGTGSDNIIPLNFTRGDGLSANTGGESLNSSSWPGEGNKYLSFGFLVSEGYQVKLSNLVIKTRSSGTGPGNLALRSSLDGFVSDLATWSQVGTADNTQTIELSSLPNLLGEVEFRIYAVSTVSAGGGTLAATGTFRVTNFSTNGTGFNGTVSLVGEDPIDPEPIASTLAQWDFVGEPGNQAFTSGTGSDQVSANNFTRGAGLVAGAANNSISSSSWSITDLNDYYTFGFEVEEGFEVELEELILATRSSAAGPGSLALRYNGDGFTENIATWTNTGTAFSNEKIDLSNLGKLTGPVEFRIVLNEDVRADGAAGSIQSGGTLRVANFAEGGSVFSPVRFTGILSAIPVQEPEPIVNWNFTGEPGNQISTAADFEANGLVALDFTRGAGINAASANNSISSNGWNTGDDRYFSFGFSIAPDKLVDLSAIQIGTRSSGTGPRDMALLYSGDGFQQPIASWTQSNNAFDNFEFDLSGLNNLSGTVEFRIVSTSNISSNDGTVASTGTFRVTNFFPANVGTTFIGIVKDLDGVSVPTLTPSTSTLNFGSISLNQASPILSYELAAMNLNGPVIVTAPENTLISKDGEEYTGTLEFSIVELSTASTIFVKINELLEGTISGNIIHSTAGTIPVNVALSGTIFDPFNISENFNEACASGGLPTGWSAVSVLGNQIWACTTFGRAGTTPTASAPSGLQINGFAAGGQLNEDWLITPAYDLSDYDFPLLSFWSRVAFTGPRLKLMVSTDYVDGDPNLATWTELSDRFANGDTWTSSGEINLSAFKADNVRIAFVYTSSPETNAARWTLDDFALTNSQTAPAPFLSNNIGNVDYWHFGIIPSGTVSSITRSFNFSLSDAIGDLTISAGEGFELSKNGIDFSNSLTYDATSANGNNTVTIRFAPTAAGAFSSPITFESGDILVRRGYVTGATVERDETFDVVTWNVEWFGSTASGQGPTNVDQQLQNVKTIIEDLDADVYAFQEITSFEKFNELANALEGYEGLVSPAVSQGPDAFETGQKLTFLYKKETVELIKTKVLLEGVQPEDLVGYPAPPDRFWASGRLPFLMEVKANINGVQQYVNLVNVHTRSNGGGESAANPRYAMRRYDVNVLKDSLDQYYGNVPLILLGDFNDDLDETVADQFAATVNTSETSFINYINDPENYVPVSLTLSNAGLRSFPTFENVIDHIIVSDEMRENWLVNSERIIAPFDLVNNYSSTTSDHIPVKARFSLRCDIIPAQIIGDSELCFGQNTLNLILVGGEYAEVLGWEVSEDAGQSWNRIPETEGMTSISLENLRVDASFRAVLRSNLCQANTESFEVSIQSLPEPVILFEAGYLISIEGDYVYHWFKDDVLIATTSENRIRIQGTGNYRVTIENALGCQAVSETFRFPRQLQSNSIRVYPNPSSYIVSVIIRNAEGMTNIELRTSAGSRIQNILTDSGYAEFDVSTLTKGIYLIVITDQFGQSVVERLIVD</sequence>
<protein>
    <submittedName>
        <fullName evidence="3">Choice-of-anchor J domain-containing protein</fullName>
    </submittedName>
</protein>
<proteinExistence type="predicted"/>
<dbReference type="Pfam" id="PF18962">
    <property type="entry name" value="Por_Secre_tail"/>
    <property type="match status" value="1"/>
</dbReference>
<feature type="domain" description="Endonuclease/exonuclease/phosphatase" evidence="1">
    <location>
        <begin position="973"/>
        <end position="1254"/>
    </location>
</feature>
<dbReference type="InterPro" id="IPR005135">
    <property type="entry name" value="Endo/exonuclease/phosphatase"/>
</dbReference>
<reference evidence="3 4" key="1">
    <citation type="submission" date="2024-09" db="EMBL/GenBank/DDBJ databases">
        <authorList>
            <person name="Sun Q."/>
            <person name="Mori K."/>
        </authorList>
    </citation>
    <scope>NUCLEOTIDE SEQUENCE [LARGE SCALE GENOMIC DNA]</scope>
    <source>
        <strain evidence="3 4">CCM 7650</strain>
    </source>
</reference>
<dbReference type="InterPro" id="IPR026444">
    <property type="entry name" value="Secre_tail"/>
</dbReference>
<evidence type="ECO:0000259" key="1">
    <source>
        <dbReference type="Pfam" id="PF03372"/>
    </source>
</evidence>
<evidence type="ECO:0000313" key="3">
    <source>
        <dbReference type="EMBL" id="MFC0261345.1"/>
    </source>
</evidence>
<name>A0ABV6FPV1_9BACT</name>
<gene>
    <name evidence="3" type="ORF">ACFFIP_01530</name>
</gene>
<evidence type="ECO:0000259" key="2">
    <source>
        <dbReference type="Pfam" id="PF18962"/>
    </source>
</evidence>
<dbReference type="EMBL" id="JBHLWI010000003">
    <property type="protein sequence ID" value="MFC0261345.1"/>
    <property type="molecule type" value="Genomic_DNA"/>
</dbReference>
<dbReference type="NCBIfam" id="TIGR04183">
    <property type="entry name" value="Por_Secre_tail"/>
    <property type="match status" value="1"/>
</dbReference>
<accession>A0ABV6FPV1</accession>
<dbReference type="Proteomes" id="UP001589797">
    <property type="component" value="Unassembled WGS sequence"/>
</dbReference>
<dbReference type="Gene3D" id="3.60.10.10">
    <property type="entry name" value="Endonuclease/exonuclease/phosphatase"/>
    <property type="match status" value="1"/>
</dbReference>
<keyword evidence="4" id="KW-1185">Reference proteome</keyword>
<evidence type="ECO:0000313" key="4">
    <source>
        <dbReference type="Proteomes" id="UP001589797"/>
    </source>
</evidence>
<dbReference type="Pfam" id="PF03372">
    <property type="entry name" value="Exo_endo_phos"/>
    <property type="match status" value="1"/>
</dbReference>
<dbReference type="RefSeq" id="WP_382385800.1">
    <property type="nucleotide sequence ID" value="NZ_JBHLWI010000003.1"/>
</dbReference>
<feature type="domain" description="Secretion system C-terminal sorting" evidence="2">
    <location>
        <begin position="1432"/>
        <end position="1504"/>
    </location>
</feature>
<dbReference type="InterPro" id="IPR036691">
    <property type="entry name" value="Endo/exonu/phosph_ase_sf"/>
</dbReference>
<dbReference type="SUPFAM" id="SSF56219">
    <property type="entry name" value="DNase I-like"/>
    <property type="match status" value="1"/>
</dbReference>
<dbReference type="NCBIfam" id="NF038128">
    <property type="entry name" value="choice_anch_J"/>
    <property type="match status" value="1"/>
</dbReference>
<comment type="caution">
    <text evidence="3">The sequence shown here is derived from an EMBL/GenBank/DDBJ whole genome shotgun (WGS) entry which is preliminary data.</text>
</comment>